<dbReference type="RefSeq" id="WP_120523280.1">
    <property type="nucleotide sequence ID" value="NZ_JABFJV010000003.1"/>
</dbReference>
<sequence length="495" mass="52445">MTDARSLTPKLPVLKLLIDGQQVDPIEGGTFAVTNPATGQKLADVPAGTAADVDRAVKAARRAFESGPWGKMTGRERGKLIRKLADLLYERREEFALVESMNNGKTFKDAIRGDVAPGAATLANFADLASTILGEVLPVDGPFHTYALKEPVGVVGVIVPWNYPTCMLGWKLGPALASGCTVVVKPSEYTPLTALKLGALALEAGFPPGVINVVTGLGDPAGEAIARHPDVDKISFTGSGRTARRLLQASAASNLKKLTLELGGKSPQIIFPDADFDRAVEACFWGIFGNKGETCNAGSRVLVHEKAYEAFVAKLAQKAGTMKVGDPLDASTEMGALVSQKQMDVVLGYIESGKQQGAKLLAGGGRDTEGFKAKGCFVKPTIFGDVKPDMKIAQEEIFGPVLSCLRFRDDAEAIALANSTQYGLAASIWTGDVAKAHALAKQVKSGVVWINCFNEFDDAAPFGGYKESGWGKDLGHHALDGYLQTKAVWTKLPSP</sequence>
<proteinExistence type="inferred from homology"/>
<evidence type="ECO:0000259" key="5">
    <source>
        <dbReference type="Pfam" id="PF00171"/>
    </source>
</evidence>
<feature type="domain" description="Aldehyde dehydrogenase" evidence="5">
    <location>
        <begin position="29"/>
        <end position="488"/>
    </location>
</feature>
<dbReference type="SUPFAM" id="SSF53720">
    <property type="entry name" value="ALDH-like"/>
    <property type="match status" value="1"/>
</dbReference>
<dbReference type="OrthoDB" id="5288040at2"/>
<accession>A0A3A8ILP0</accession>
<gene>
    <name evidence="6" type="ORF">HMI49_01060</name>
</gene>
<dbReference type="EMBL" id="JABFJV010000003">
    <property type="protein sequence ID" value="NOK31791.1"/>
    <property type="molecule type" value="Genomic_DNA"/>
</dbReference>
<protein>
    <submittedName>
        <fullName evidence="6">Aldehyde dehydrogenase family protein</fullName>
    </submittedName>
</protein>
<keyword evidence="7" id="KW-1185">Reference proteome</keyword>
<evidence type="ECO:0000256" key="4">
    <source>
        <dbReference type="RuleBase" id="RU003345"/>
    </source>
</evidence>
<dbReference type="FunFam" id="3.40.309.10:FF:000012">
    <property type="entry name" value="Betaine aldehyde dehydrogenase"/>
    <property type="match status" value="1"/>
</dbReference>
<dbReference type="InterPro" id="IPR016163">
    <property type="entry name" value="Ald_DH_C"/>
</dbReference>
<name>A0A3A8ILP0_9BACT</name>
<dbReference type="FunFam" id="3.40.605.10:FF:000026">
    <property type="entry name" value="Aldehyde dehydrogenase, putative"/>
    <property type="match status" value="1"/>
</dbReference>
<dbReference type="InterPro" id="IPR029510">
    <property type="entry name" value="Ald_DH_CS_GLU"/>
</dbReference>
<dbReference type="Gene3D" id="3.40.309.10">
    <property type="entry name" value="Aldehyde Dehydrogenase, Chain A, domain 2"/>
    <property type="match status" value="1"/>
</dbReference>
<reference evidence="6 7" key="1">
    <citation type="submission" date="2020-05" db="EMBL/GenBank/DDBJ databases">
        <authorList>
            <person name="Whitworth D."/>
        </authorList>
    </citation>
    <scope>NUCLEOTIDE SEQUENCE [LARGE SCALE GENOMIC DNA]</scope>
    <source>
        <strain evidence="6 7">AB043B</strain>
    </source>
</reference>
<dbReference type="PROSITE" id="PS00687">
    <property type="entry name" value="ALDEHYDE_DEHYDR_GLU"/>
    <property type="match status" value="1"/>
</dbReference>
<dbReference type="FunFam" id="3.40.605.10:FF:000007">
    <property type="entry name" value="NAD/NADP-dependent betaine aldehyde dehydrogenase"/>
    <property type="match status" value="1"/>
</dbReference>
<feature type="active site" evidence="3">
    <location>
        <position position="261"/>
    </location>
</feature>
<dbReference type="InterPro" id="IPR016162">
    <property type="entry name" value="Ald_DH_N"/>
</dbReference>
<dbReference type="Pfam" id="PF00171">
    <property type="entry name" value="Aldedh"/>
    <property type="match status" value="1"/>
</dbReference>
<evidence type="ECO:0000313" key="7">
    <source>
        <dbReference type="Proteomes" id="UP000563426"/>
    </source>
</evidence>
<dbReference type="PANTHER" id="PTHR11699">
    <property type="entry name" value="ALDEHYDE DEHYDROGENASE-RELATED"/>
    <property type="match status" value="1"/>
</dbReference>
<evidence type="ECO:0000256" key="2">
    <source>
        <dbReference type="ARBA" id="ARBA00023002"/>
    </source>
</evidence>
<dbReference type="PROSITE" id="PS00070">
    <property type="entry name" value="ALDEHYDE_DEHYDR_CYS"/>
    <property type="match status" value="1"/>
</dbReference>
<evidence type="ECO:0000256" key="3">
    <source>
        <dbReference type="PROSITE-ProRule" id="PRU10007"/>
    </source>
</evidence>
<organism evidence="6 7">
    <name type="scientific">Corallococcus exercitus</name>
    <dbReference type="NCBI Taxonomy" id="2316736"/>
    <lineage>
        <taxon>Bacteria</taxon>
        <taxon>Pseudomonadati</taxon>
        <taxon>Myxococcota</taxon>
        <taxon>Myxococcia</taxon>
        <taxon>Myxococcales</taxon>
        <taxon>Cystobacterineae</taxon>
        <taxon>Myxococcaceae</taxon>
        <taxon>Corallococcus</taxon>
    </lineage>
</organism>
<dbReference type="InterPro" id="IPR016160">
    <property type="entry name" value="Ald_DH_CS_CYS"/>
</dbReference>
<comment type="similarity">
    <text evidence="1 4">Belongs to the aldehyde dehydrogenase family.</text>
</comment>
<dbReference type="Gene3D" id="3.40.605.10">
    <property type="entry name" value="Aldehyde Dehydrogenase, Chain A, domain 1"/>
    <property type="match status" value="1"/>
</dbReference>
<dbReference type="InterPro" id="IPR015590">
    <property type="entry name" value="Aldehyde_DH_dom"/>
</dbReference>
<evidence type="ECO:0000256" key="1">
    <source>
        <dbReference type="ARBA" id="ARBA00009986"/>
    </source>
</evidence>
<evidence type="ECO:0000313" key="6">
    <source>
        <dbReference type="EMBL" id="NOK31791.1"/>
    </source>
</evidence>
<dbReference type="Proteomes" id="UP000563426">
    <property type="component" value="Unassembled WGS sequence"/>
</dbReference>
<dbReference type="AlphaFoldDB" id="A0A3A8ILP0"/>
<comment type="caution">
    <text evidence="6">The sequence shown here is derived from an EMBL/GenBank/DDBJ whole genome shotgun (WGS) entry which is preliminary data.</text>
</comment>
<dbReference type="InterPro" id="IPR016161">
    <property type="entry name" value="Ald_DH/histidinol_DH"/>
</dbReference>
<dbReference type="GO" id="GO:0016620">
    <property type="term" value="F:oxidoreductase activity, acting on the aldehyde or oxo group of donors, NAD or NADP as acceptor"/>
    <property type="evidence" value="ECO:0007669"/>
    <property type="project" value="InterPro"/>
</dbReference>
<keyword evidence="2 4" id="KW-0560">Oxidoreductase</keyword>